<organism evidence="2 3">
    <name type="scientific">Vitis vinifera</name>
    <name type="common">Grape</name>
    <dbReference type="NCBI Taxonomy" id="29760"/>
    <lineage>
        <taxon>Eukaryota</taxon>
        <taxon>Viridiplantae</taxon>
        <taxon>Streptophyta</taxon>
        <taxon>Embryophyta</taxon>
        <taxon>Tracheophyta</taxon>
        <taxon>Spermatophyta</taxon>
        <taxon>Magnoliopsida</taxon>
        <taxon>eudicotyledons</taxon>
        <taxon>Gunneridae</taxon>
        <taxon>Pentapetalae</taxon>
        <taxon>rosids</taxon>
        <taxon>Vitales</taxon>
        <taxon>Vitaceae</taxon>
        <taxon>Viteae</taxon>
        <taxon>Vitis</taxon>
    </lineage>
</organism>
<name>A0A438F2R3_VITVI</name>
<feature type="compositionally biased region" description="Basic and acidic residues" evidence="1">
    <location>
        <begin position="1"/>
        <end position="13"/>
    </location>
</feature>
<dbReference type="AlphaFoldDB" id="A0A438F2R3"/>
<gene>
    <name evidence="2" type="ORF">CK203_080184</name>
</gene>
<evidence type="ECO:0000313" key="2">
    <source>
        <dbReference type="EMBL" id="RVW54251.1"/>
    </source>
</evidence>
<feature type="region of interest" description="Disordered" evidence="1">
    <location>
        <begin position="1"/>
        <end position="25"/>
    </location>
</feature>
<dbReference type="EMBL" id="QGNW01001129">
    <property type="protein sequence ID" value="RVW54251.1"/>
    <property type="molecule type" value="Genomic_DNA"/>
</dbReference>
<protein>
    <recommendedName>
        <fullName evidence="4">DUF4283 domain-containing protein</fullName>
    </recommendedName>
</protein>
<reference evidence="2 3" key="1">
    <citation type="journal article" date="2018" name="PLoS Genet.">
        <title>Population sequencing reveals clonal diversity and ancestral inbreeding in the grapevine cultivar Chardonnay.</title>
        <authorList>
            <person name="Roach M.J."/>
            <person name="Johnson D.L."/>
            <person name="Bohlmann J."/>
            <person name="van Vuuren H.J."/>
            <person name="Jones S.J."/>
            <person name="Pretorius I.S."/>
            <person name="Schmidt S.A."/>
            <person name="Borneman A.R."/>
        </authorList>
    </citation>
    <scope>NUCLEOTIDE SEQUENCE [LARGE SCALE GENOMIC DNA]</scope>
    <source>
        <strain evidence="3">cv. Chardonnay</strain>
        <tissue evidence="2">Leaf</tissue>
    </source>
</reference>
<sequence length="255" mass="29254">MRERERERERESGGDEGDESATKRRKRERISFVVESKVFEIDAEEKKGKIQVAIWEKKKGISSWVRLGSASLGFLLESLDHCIKNGKGGKWEREWKESGRSYSLLRNENKAGLFLRLGVVDLEKKRHSIIIPKGKGEKGGWVIMAEKLQQMGGLMRRKEQKQSEWGGGNLAMERSYAEVVMKQKNSDKNVVRMENSVLDSRSLAIAIALTSQNSSLGESPHFSRLFNDWEVDCVEGFLLSLQGKRVYREEEDRVF</sequence>
<accession>A0A438F2R3</accession>
<comment type="caution">
    <text evidence="2">The sequence shown here is derived from an EMBL/GenBank/DDBJ whole genome shotgun (WGS) entry which is preliminary data.</text>
</comment>
<evidence type="ECO:0000256" key="1">
    <source>
        <dbReference type="SAM" id="MobiDB-lite"/>
    </source>
</evidence>
<dbReference type="Proteomes" id="UP000288805">
    <property type="component" value="Unassembled WGS sequence"/>
</dbReference>
<proteinExistence type="predicted"/>
<evidence type="ECO:0008006" key="4">
    <source>
        <dbReference type="Google" id="ProtNLM"/>
    </source>
</evidence>
<evidence type="ECO:0000313" key="3">
    <source>
        <dbReference type="Proteomes" id="UP000288805"/>
    </source>
</evidence>